<protein>
    <submittedName>
        <fullName evidence="1">Uncharacterized protein</fullName>
    </submittedName>
</protein>
<organism evidence="1">
    <name type="scientific">Lepeophtheirus salmonis</name>
    <name type="common">Salmon louse</name>
    <name type="synonym">Caligus salmonis</name>
    <dbReference type="NCBI Taxonomy" id="72036"/>
    <lineage>
        <taxon>Eukaryota</taxon>
        <taxon>Metazoa</taxon>
        <taxon>Ecdysozoa</taxon>
        <taxon>Arthropoda</taxon>
        <taxon>Crustacea</taxon>
        <taxon>Multicrustacea</taxon>
        <taxon>Hexanauplia</taxon>
        <taxon>Copepoda</taxon>
        <taxon>Siphonostomatoida</taxon>
        <taxon>Caligidae</taxon>
        <taxon>Lepeophtheirus</taxon>
    </lineage>
</organism>
<proteinExistence type="predicted"/>
<reference evidence="1" key="1">
    <citation type="submission" date="2014-05" db="EMBL/GenBank/DDBJ databases">
        <authorList>
            <person name="Chronopoulou M."/>
        </authorList>
    </citation>
    <scope>NUCLEOTIDE SEQUENCE</scope>
    <source>
        <tissue evidence="1">Whole organism</tissue>
    </source>
</reference>
<evidence type="ECO:0000313" key="1">
    <source>
        <dbReference type="EMBL" id="CDW32093.1"/>
    </source>
</evidence>
<name>A0A0K2U1H4_LEPSM</name>
<accession>A0A0K2U1H4</accession>
<sequence length="87" mass="9947">MQIPIGSPQSQIKRSPILGILFDIPSYIFPPSRLVHRGRKELTLGFRARIINTESLKRICCGGTWTIQHFTIQSLKRVHEFLSGKMV</sequence>
<dbReference type="EMBL" id="HACA01014732">
    <property type="protein sequence ID" value="CDW32093.1"/>
    <property type="molecule type" value="Transcribed_RNA"/>
</dbReference>
<dbReference type="AlphaFoldDB" id="A0A0K2U1H4"/>